<keyword evidence="4" id="KW-0170">Cobalt</keyword>
<accession>A0AAU3I9B1</accession>
<dbReference type="AlphaFoldDB" id="A0AAU3I9B1"/>
<organism evidence="6">
    <name type="scientific">Streptomyces sp. NBC_01393</name>
    <dbReference type="NCBI Taxonomy" id="2903851"/>
    <lineage>
        <taxon>Bacteria</taxon>
        <taxon>Bacillati</taxon>
        <taxon>Actinomycetota</taxon>
        <taxon>Actinomycetes</taxon>
        <taxon>Kitasatosporales</taxon>
        <taxon>Streptomycetaceae</taxon>
        <taxon>Streptomyces</taxon>
    </lineage>
</organism>
<dbReference type="GO" id="GO:0031419">
    <property type="term" value="F:cobalamin binding"/>
    <property type="evidence" value="ECO:0007669"/>
    <property type="project" value="UniProtKB-KW"/>
</dbReference>
<name>A0AAU3I9B1_9ACTN</name>
<feature type="domain" description="B12-dependent ribonucleotide reductase insertion" evidence="5">
    <location>
        <begin position="147"/>
        <end position="209"/>
    </location>
</feature>
<protein>
    <recommendedName>
        <fullName evidence="5">B12-dependent ribonucleotide reductase insertion domain-containing protein</fullName>
    </recommendedName>
</protein>
<dbReference type="InterPro" id="IPR054158">
    <property type="entry name" value="RNR-II_ins_dom"/>
</dbReference>
<evidence type="ECO:0000313" key="6">
    <source>
        <dbReference type="EMBL" id="WTZ13208.1"/>
    </source>
</evidence>
<reference evidence="6" key="1">
    <citation type="submission" date="2022-10" db="EMBL/GenBank/DDBJ databases">
        <title>The complete genomes of actinobacterial strains from the NBC collection.</title>
        <authorList>
            <person name="Joergensen T.S."/>
            <person name="Alvarez Arevalo M."/>
            <person name="Sterndorff E.B."/>
            <person name="Faurdal D."/>
            <person name="Vuksanovic O."/>
            <person name="Mourched A.-S."/>
            <person name="Charusanti P."/>
            <person name="Shaw S."/>
            <person name="Blin K."/>
            <person name="Weber T."/>
        </authorList>
    </citation>
    <scope>NUCLEOTIDE SEQUENCE</scope>
    <source>
        <strain evidence="6">NBC_01393</strain>
    </source>
</reference>
<keyword evidence="2" id="KW-0846">Cobalamin</keyword>
<evidence type="ECO:0000256" key="2">
    <source>
        <dbReference type="ARBA" id="ARBA00022628"/>
    </source>
</evidence>
<proteinExistence type="predicted"/>
<evidence type="ECO:0000256" key="4">
    <source>
        <dbReference type="ARBA" id="ARBA00023285"/>
    </source>
</evidence>
<dbReference type="PANTHER" id="PTHR43371">
    <property type="entry name" value="VITAMIN B12-DEPENDENT RIBONUCLEOTIDE REDUCTASE"/>
    <property type="match status" value="1"/>
</dbReference>
<evidence type="ECO:0000256" key="1">
    <source>
        <dbReference type="ARBA" id="ARBA00001922"/>
    </source>
</evidence>
<dbReference type="InterPro" id="IPR050862">
    <property type="entry name" value="RdRp_reductase_class-2"/>
</dbReference>
<evidence type="ECO:0000256" key="3">
    <source>
        <dbReference type="ARBA" id="ARBA00023002"/>
    </source>
</evidence>
<evidence type="ECO:0000259" key="5">
    <source>
        <dbReference type="Pfam" id="PF21995"/>
    </source>
</evidence>
<keyword evidence="3" id="KW-0560">Oxidoreductase</keyword>
<dbReference type="PANTHER" id="PTHR43371:SF1">
    <property type="entry name" value="RIBONUCLEOSIDE-DIPHOSPHATE REDUCTASE"/>
    <property type="match status" value="1"/>
</dbReference>
<dbReference type="EMBL" id="CP109546">
    <property type="protein sequence ID" value="WTZ13208.1"/>
    <property type="molecule type" value="Genomic_DNA"/>
</dbReference>
<sequence>MTSLLTPSGDLSDPYRSFIAKSRYSRWLEDENRRETWSETVARYMAFMLGQLKDKHGYIPDLGVVDEIHEAILTHEVMPSMRAVMTAGPALDRSNIAGFNCSYLPLKDPRALDELLYVLMNGTGVGYSVERKYTDQLPPVPEVITFNDAVYIPVEDSKEGWGLAFRALLTSLWNGERVDWDLSKVRPAGARLNTFGGRASGPGPLDELFDFTVDLFEKAKGRQFRPIEIHDLACKVASVVVVGGVRRSAMISLSDLDDKEMAEAKSGEWWVEHPYRALANNSAVYNDGMRHEDFRTEWDSLVASGSGERGIFHRGAAQRQAAKYGRREQDTDYGTNPCSEIILRPFSFCNLSEVVVRESDTPQTLARKVRLAAVLGTWQSTLTDYPYLREEWKKNAEEERLLGVSLTGVYSNKHTNGSQGMGLTALTLASLRLHVVESNAIEAARIGIPASAATTCNKPSGTVSQLVDCESGLHQKHARFYKRRVRVDKKDPVAFVLTDAGVPHEEDSYNSEAWVFTFVQRAGDTALVREDVSAIEHLEVWLAYQRYWCEHKPSVTISVREHEWAEVGEWVWSHLDEISGVSFLPFSEHTYVQAPYEEITEEEYEALASKTYRVEWSDLAFYETYDQTTGSQSLACSADGCEDVDLVSA</sequence>
<dbReference type="SUPFAM" id="SSF51998">
    <property type="entry name" value="PFL-like glycyl radical enzymes"/>
    <property type="match status" value="1"/>
</dbReference>
<gene>
    <name evidence="6" type="ORF">OG699_37750</name>
</gene>
<comment type="cofactor">
    <cofactor evidence="1">
        <name>adenosylcob(III)alamin</name>
        <dbReference type="ChEBI" id="CHEBI:18408"/>
    </cofactor>
</comment>
<dbReference type="Gene3D" id="3.20.70.20">
    <property type="match status" value="3"/>
</dbReference>
<dbReference type="GO" id="GO:0004748">
    <property type="term" value="F:ribonucleoside-diphosphate reductase activity, thioredoxin disulfide as acceptor"/>
    <property type="evidence" value="ECO:0007669"/>
    <property type="project" value="TreeGrafter"/>
</dbReference>
<dbReference type="Pfam" id="PF21995">
    <property type="entry name" value="RNR-II_ins_dom"/>
    <property type="match status" value="1"/>
</dbReference>